<evidence type="ECO:0000256" key="14">
    <source>
        <dbReference type="ARBA" id="ARBA00023136"/>
    </source>
</evidence>
<dbReference type="RefSeq" id="WP_013419027.1">
    <property type="nucleotide sequence ID" value="NC_014664.1"/>
</dbReference>
<feature type="transmembrane region" description="Helical" evidence="20">
    <location>
        <begin position="158"/>
        <end position="178"/>
    </location>
</feature>
<feature type="transmembrane region" description="Helical" evidence="20">
    <location>
        <begin position="213"/>
        <end position="230"/>
    </location>
</feature>
<dbReference type="GO" id="GO:0050520">
    <property type="term" value="F:phosphatidylcholine synthase activity"/>
    <property type="evidence" value="ECO:0007669"/>
    <property type="project" value="UniProtKB-EC"/>
</dbReference>
<dbReference type="Proteomes" id="UP000001399">
    <property type="component" value="Chromosome"/>
</dbReference>
<comment type="catalytic activity">
    <reaction evidence="1 19">
        <text>a CDP-1,2-diacyl-sn-glycerol + choline = a 1,2-diacyl-sn-glycero-3-phosphocholine + CMP + H(+)</text>
        <dbReference type="Rhea" id="RHEA:14597"/>
        <dbReference type="ChEBI" id="CHEBI:15354"/>
        <dbReference type="ChEBI" id="CHEBI:15378"/>
        <dbReference type="ChEBI" id="CHEBI:57643"/>
        <dbReference type="ChEBI" id="CHEBI:58332"/>
        <dbReference type="ChEBI" id="CHEBI:60377"/>
        <dbReference type="EC" id="2.7.8.24"/>
    </reaction>
</comment>
<dbReference type="eggNOG" id="COG1183">
    <property type="taxonomic scope" value="Bacteria"/>
</dbReference>
<dbReference type="OrthoDB" id="350520at2"/>
<organism evidence="21 22">
    <name type="scientific">Rhodomicrobium vannielii (strain ATCC 17100 / DSM 162 / LMG 4299 / NCIMB 10020 / ATH 3.1.1)</name>
    <dbReference type="NCBI Taxonomy" id="648757"/>
    <lineage>
        <taxon>Bacteria</taxon>
        <taxon>Pseudomonadati</taxon>
        <taxon>Pseudomonadota</taxon>
        <taxon>Alphaproteobacteria</taxon>
        <taxon>Hyphomicrobiales</taxon>
        <taxon>Hyphomicrobiaceae</taxon>
        <taxon>Rhodomicrobium</taxon>
    </lineage>
</organism>
<evidence type="ECO:0000256" key="10">
    <source>
        <dbReference type="ARBA" id="ARBA00022679"/>
    </source>
</evidence>
<accession>E3I632</accession>
<dbReference type="EMBL" id="CP002292">
    <property type="protein sequence ID" value="ADP70625.1"/>
    <property type="molecule type" value="Genomic_DNA"/>
</dbReference>
<comment type="function">
    <text evidence="19">Condenses choline with CDP-diglyceride to produce phosphatidylcholine and CMP.</text>
</comment>
<keyword evidence="9 19" id="KW-0997">Cell inner membrane</keyword>
<dbReference type="InterPro" id="IPR026027">
    <property type="entry name" value="PcS"/>
</dbReference>
<keyword evidence="17 19" id="KW-1208">Phospholipid metabolism</keyword>
<evidence type="ECO:0000256" key="4">
    <source>
        <dbReference type="ARBA" id="ARBA00010441"/>
    </source>
</evidence>
<name>E3I632_RHOVT</name>
<reference evidence="22" key="1">
    <citation type="journal article" date="2011" name="J. Bacteriol.">
        <title>Genome sequences of eight morphologically diverse alphaproteobacteria.</title>
        <authorList>
            <consortium name="US DOE Joint Genome Institute"/>
            <person name="Brown P.J."/>
            <person name="Kysela D.T."/>
            <person name="Buechlein A."/>
            <person name="Hemmerich C."/>
            <person name="Brun Y.V."/>
        </authorList>
    </citation>
    <scope>NUCLEOTIDE SEQUENCE [LARGE SCALE GENOMIC DNA]</scope>
    <source>
        <strain evidence="22">ATCC 17100 / ATH 3.1.1 / DSM 162 / LMG 4299</strain>
    </source>
</reference>
<evidence type="ECO:0000256" key="3">
    <source>
        <dbReference type="ARBA" id="ARBA00004429"/>
    </source>
</evidence>
<dbReference type="GO" id="GO:0005886">
    <property type="term" value="C:plasma membrane"/>
    <property type="evidence" value="ECO:0007669"/>
    <property type="project" value="UniProtKB-SubCell"/>
</dbReference>
<feature type="transmembrane region" description="Helical" evidence="20">
    <location>
        <begin position="42"/>
        <end position="60"/>
    </location>
</feature>
<evidence type="ECO:0000256" key="2">
    <source>
        <dbReference type="ARBA" id="ARBA00001936"/>
    </source>
</evidence>
<keyword evidence="16 19" id="KW-0464">Manganese</keyword>
<evidence type="ECO:0000256" key="18">
    <source>
        <dbReference type="ARBA" id="ARBA00033321"/>
    </source>
</evidence>
<comment type="similarity">
    <text evidence="4 19">Belongs to the CDP-alcohol phosphatidyltransferase class-I family.</text>
</comment>
<evidence type="ECO:0000256" key="20">
    <source>
        <dbReference type="SAM" id="Phobius"/>
    </source>
</evidence>
<dbReference type="Gene3D" id="1.20.120.1760">
    <property type="match status" value="1"/>
</dbReference>
<evidence type="ECO:0000256" key="16">
    <source>
        <dbReference type="ARBA" id="ARBA00023211"/>
    </source>
</evidence>
<dbReference type="AlphaFoldDB" id="E3I632"/>
<feature type="transmembrane region" description="Helical" evidence="20">
    <location>
        <begin position="133"/>
        <end position="152"/>
    </location>
</feature>
<evidence type="ECO:0000256" key="6">
    <source>
        <dbReference type="ARBA" id="ARBA00015623"/>
    </source>
</evidence>
<evidence type="ECO:0000256" key="17">
    <source>
        <dbReference type="ARBA" id="ARBA00023264"/>
    </source>
</evidence>
<feature type="transmembrane region" description="Helical" evidence="20">
    <location>
        <begin position="12"/>
        <end position="36"/>
    </location>
</feature>
<dbReference type="HOGENOM" id="CLU_086279_0_0_5"/>
<dbReference type="InterPro" id="IPR043130">
    <property type="entry name" value="CDP-OH_PTrfase_TM_dom"/>
</dbReference>
<keyword evidence="22" id="KW-1185">Reference proteome</keyword>
<evidence type="ECO:0000313" key="22">
    <source>
        <dbReference type="Proteomes" id="UP000001399"/>
    </source>
</evidence>
<comment type="subcellular location">
    <subcellularLocation>
        <location evidence="3 19">Cell inner membrane</location>
        <topology evidence="3 19">Multi-pass membrane protein</topology>
    </subcellularLocation>
</comment>
<keyword evidence="8 19" id="KW-0444">Lipid biosynthesis</keyword>
<dbReference type="PIRSF" id="PIRSF000851">
    <property type="entry name" value="PcS"/>
    <property type="match status" value="1"/>
</dbReference>
<evidence type="ECO:0000256" key="1">
    <source>
        <dbReference type="ARBA" id="ARBA00000958"/>
    </source>
</evidence>
<comment type="cofactor">
    <cofactor evidence="2 19">
        <name>Mn(2+)</name>
        <dbReference type="ChEBI" id="CHEBI:29035"/>
    </cofactor>
</comment>
<evidence type="ECO:0000256" key="11">
    <source>
        <dbReference type="ARBA" id="ARBA00022692"/>
    </source>
</evidence>
<proteinExistence type="inferred from homology"/>
<keyword evidence="13 19" id="KW-0443">Lipid metabolism</keyword>
<dbReference type="GO" id="GO:0008654">
    <property type="term" value="P:phospholipid biosynthetic process"/>
    <property type="evidence" value="ECO:0007669"/>
    <property type="project" value="UniProtKB-KW"/>
</dbReference>
<dbReference type="EC" id="2.7.8.24" evidence="5 19"/>
<evidence type="ECO:0000313" key="21">
    <source>
        <dbReference type="EMBL" id="ADP70625.1"/>
    </source>
</evidence>
<evidence type="ECO:0000256" key="7">
    <source>
        <dbReference type="ARBA" id="ARBA00022475"/>
    </source>
</evidence>
<evidence type="ECO:0000256" key="13">
    <source>
        <dbReference type="ARBA" id="ARBA00023098"/>
    </source>
</evidence>
<evidence type="ECO:0000256" key="5">
    <source>
        <dbReference type="ARBA" id="ARBA00013195"/>
    </source>
</evidence>
<evidence type="ECO:0000256" key="15">
    <source>
        <dbReference type="ARBA" id="ARBA00023209"/>
    </source>
</evidence>
<protein>
    <recommendedName>
        <fullName evidence="6 19">Phosphatidylcholine synthase</fullName>
        <shortName evidence="19">PC synthase</shortName>
        <shortName evidence="19">PCS</shortName>
        <ecNumber evidence="5 19">2.7.8.24</ecNumber>
    </recommendedName>
    <alternativeName>
        <fullName evidence="18 19">CDP-diglyceride-choline O-phosphatidyltransferase</fullName>
    </alternativeName>
</protein>
<dbReference type="STRING" id="648757.Rvan_1366"/>
<keyword evidence="14 19" id="KW-0472">Membrane</keyword>
<evidence type="ECO:0000256" key="19">
    <source>
        <dbReference type="PIRNR" id="PIRNR000851"/>
    </source>
</evidence>
<dbReference type="KEGG" id="rva:Rvan_1366"/>
<gene>
    <name evidence="21" type="ordered locus">Rvan_1366</name>
</gene>
<feature type="transmembrane region" description="Helical" evidence="20">
    <location>
        <begin position="185"/>
        <end position="207"/>
    </location>
</feature>
<keyword evidence="11 20" id="KW-0812">Transmembrane</keyword>
<evidence type="ECO:0000256" key="12">
    <source>
        <dbReference type="ARBA" id="ARBA00022989"/>
    </source>
</evidence>
<keyword evidence="7 19" id="KW-1003">Cell membrane</keyword>
<keyword evidence="15 19" id="KW-0594">Phospholipid biosynthesis</keyword>
<evidence type="ECO:0000256" key="8">
    <source>
        <dbReference type="ARBA" id="ARBA00022516"/>
    </source>
</evidence>
<evidence type="ECO:0000256" key="9">
    <source>
        <dbReference type="ARBA" id="ARBA00022519"/>
    </source>
</evidence>
<keyword evidence="12 20" id="KW-1133">Transmembrane helix</keyword>
<sequence length="249" mass="26526">MTSRFVSTLKIWACAGVHLLTASGAVFGLFALMAASDSQWEIAFAWLGVALVVDGIDGPLARALDIKKTLPRFSGEDLDHVVDYLTYVTVPAYMVVTSPIAPEGLRLPLAALIMLSSLYHFSDKESKTAEGYFVGFPAIWNAVILYCFVLGLDQAIAAGVIAVCVVFTFIPLCWVHPVRVRRLRLLTLGVALAWGAAAISAIVHGFPGTLGERIVFVVAAVYLIAVGVSGRRRSASPSDTSKLATQSGA</sequence>
<keyword evidence="10 19" id="KW-0808">Transferase</keyword>